<gene>
    <name evidence="2" type="ORF">HO173_009365</name>
</gene>
<name>A0A8H6FPV6_9LECA</name>
<evidence type="ECO:0000313" key="2">
    <source>
        <dbReference type="EMBL" id="KAF6232485.1"/>
    </source>
</evidence>
<organism evidence="2 3">
    <name type="scientific">Letharia columbiana</name>
    <dbReference type="NCBI Taxonomy" id="112416"/>
    <lineage>
        <taxon>Eukaryota</taxon>
        <taxon>Fungi</taxon>
        <taxon>Dikarya</taxon>
        <taxon>Ascomycota</taxon>
        <taxon>Pezizomycotina</taxon>
        <taxon>Lecanoromycetes</taxon>
        <taxon>OSLEUM clade</taxon>
        <taxon>Lecanoromycetidae</taxon>
        <taxon>Lecanorales</taxon>
        <taxon>Lecanorineae</taxon>
        <taxon>Parmeliaceae</taxon>
        <taxon>Letharia</taxon>
    </lineage>
</organism>
<accession>A0A8H6FPV6</accession>
<dbReference type="PANTHER" id="PTHR35186:SF4">
    <property type="entry name" value="PRION-INHIBITION AND PROPAGATION HELO DOMAIN-CONTAINING PROTEIN"/>
    <property type="match status" value="1"/>
</dbReference>
<evidence type="ECO:0000313" key="3">
    <source>
        <dbReference type="Proteomes" id="UP000578531"/>
    </source>
</evidence>
<comment type="caution">
    <text evidence="2">The sequence shown here is derived from an EMBL/GenBank/DDBJ whole genome shotgun (WGS) entry which is preliminary data.</text>
</comment>
<dbReference type="PANTHER" id="PTHR35186">
    <property type="entry name" value="ANK_REP_REGION DOMAIN-CONTAINING PROTEIN"/>
    <property type="match status" value="1"/>
</dbReference>
<dbReference type="AlphaFoldDB" id="A0A8H6FPV6"/>
<evidence type="ECO:0000259" key="1">
    <source>
        <dbReference type="Pfam" id="PF24476"/>
    </source>
</evidence>
<dbReference type="OrthoDB" id="3565018at2759"/>
<protein>
    <recommendedName>
        <fullName evidence="1">DUF7580 domain-containing protein</fullName>
    </recommendedName>
</protein>
<sequence>MSGMEVAGLILGAVPIMVAALGHYKTNHKKSWSFRYKASRIDQLIIALENQKFFLEGDLELALLEAGFERYDIVSMDTSNLQGLLCRSDVAEELSRSLGRGFGPYKDTLGRCEASLTKIVQEMKGLVPGPQSGSLKELLKANSLSANGKYEFRSRIKFVLKDDELKQRVNDLGETTDILTKLRHLGTSLNHHEILSEQRIVGKFAVFLQRVQRHADVLYSAMSQRLISGCHHEHETRLYLENRSDAWHKRRVSIHFDLILGSPAVLAGSNMLSQELQVAVLDNEIYELTTPQARKQPQVMFDLPQPSESREPLMEEVKDLCSSLDQARQASKTLKLYLSQHGTLSGCHTSPAPARGIHSECRTQELVTLEQFLLQTPNNRPISLKWSPIQRMRLSFILASSLLQLCSTPWMAKPWTKQTICFWRLRPSPNADEAAFLVDTSHPFLVHKFNVAAAACPTHKSSARQQLLNLGIVLLEIGHEKSFESWASAHGFTLDTAYGSRYDAASAWLRDSAGDLLCSYYDAAARCIECTFQTRPKYPVPDWEDSDFRKSICELVIKPLWSICSGRAM</sequence>
<dbReference type="Pfam" id="PF24476">
    <property type="entry name" value="DUF7580"/>
    <property type="match status" value="1"/>
</dbReference>
<dbReference type="Proteomes" id="UP000578531">
    <property type="component" value="Unassembled WGS sequence"/>
</dbReference>
<dbReference type="GeneID" id="59291016"/>
<feature type="domain" description="DUF7580" evidence="1">
    <location>
        <begin position="209"/>
        <end position="560"/>
    </location>
</feature>
<keyword evidence="3" id="KW-1185">Reference proteome</keyword>
<dbReference type="EMBL" id="JACCJC010000048">
    <property type="protein sequence ID" value="KAF6232485.1"/>
    <property type="molecule type" value="Genomic_DNA"/>
</dbReference>
<reference evidence="2 3" key="1">
    <citation type="journal article" date="2020" name="Genomics">
        <title>Complete, high-quality genomes from long-read metagenomic sequencing of two wolf lichen thalli reveals enigmatic genome architecture.</title>
        <authorList>
            <person name="McKenzie S.K."/>
            <person name="Walston R.F."/>
            <person name="Allen J.L."/>
        </authorList>
    </citation>
    <scope>NUCLEOTIDE SEQUENCE [LARGE SCALE GENOMIC DNA]</scope>
    <source>
        <strain evidence="2">WasteWater2</strain>
    </source>
</reference>
<proteinExistence type="predicted"/>
<dbReference type="RefSeq" id="XP_037161912.1">
    <property type="nucleotide sequence ID" value="XM_037311255.1"/>
</dbReference>
<dbReference type="InterPro" id="IPR056002">
    <property type="entry name" value="DUF7580"/>
</dbReference>